<keyword evidence="1" id="KW-0812">Transmembrane</keyword>
<name>A0A1V0SEH0_9VIRU</name>
<evidence type="ECO:0000313" key="2">
    <source>
        <dbReference type="EMBL" id="ARF10081.1"/>
    </source>
</evidence>
<feature type="transmembrane region" description="Helical" evidence="1">
    <location>
        <begin position="74"/>
        <end position="93"/>
    </location>
</feature>
<dbReference type="EMBL" id="KY684096">
    <property type="protein sequence ID" value="ARF10081.1"/>
    <property type="molecule type" value="Genomic_DNA"/>
</dbReference>
<sequence length="97" mass="10873">MHYLPLIGAFSGIVICFLNIASMEGVVTRPDQNGDMKFSIVNIIEYIKMPFDLDKRDVAWPTYYQMDFTDRVKLLSLNWVIMAGIGAGIGASIDILL</sequence>
<keyword evidence="1" id="KW-0472">Membrane</keyword>
<proteinExistence type="predicted"/>
<gene>
    <name evidence="2" type="ORF">Indivirus_12_9</name>
</gene>
<keyword evidence="1" id="KW-1133">Transmembrane helix</keyword>
<organism evidence="2">
    <name type="scientific">Indivirus ILV1</name>
    <dbReference type="NCBI Taxonomy" id="1977633"/>
    <lineage>
        <taxon>Viruses</taxon>
        <taxon>Varidnaviria</taxon>
        <taxon>Bamfordvirae</taxon>
        <taxon>Nucleocytoviricota</taxon>
        <taxon>Megaviricetes</taxon>
        <taxon>Imitervirales</taxon>
        <taxon>Mimiviridae</taxon>
        <taxon>Klosneuvirinae</taxon>
        <taxon>Indivirus</taxon>
    </lineage>
</organism>
<protein>
    <submittedName>
        <fullName evidence="2">Uncharacterized protein</fullName>
    </submittedName>
</protein>
<evidence type="ECO:0000256" key="1">
    <source>
        <dbReference type="SAM" id="Phobius"/>
    </source>
</evidence>
<reference evidence="2" key="1">
    <citation type="journal article" date="2017" name="Science">
        <title>Giant viruses with an expanded complement of translation system components.</title>
        <authorList>
            <person name="Schulz F."/>
            <person name="Yutin N."/>
            <person name="Ivanova N.N."/>
            <person name="Ortega D.R."/>
            <person name="Lee T.K."/>
            <person name="Vierheilig J."/>
            <person name="Daims H."/>
            <person name="Horn M."/>
            <person name="Wagner M."/>
            <person name="Jensen G.J."/>
            <person name="Kyrpides N.C."/>
            <person name="Koonin E.V."/>
            <person name="Woyke T."/>
        </authorList>
    </citation>
    <scope>NUCLEOTIDE SEQUENCE</scope>
    <source>
        <strain evidence="2">ILV1</strain>
    </source>
</reference>
<accession>A0A1V0SEH0</accession>
<feature type="transmembrane region" description="Helical" evidence="1">
    <location>
        <begin position="6"/>
        <end position="27"/>
    </location>
</feature>